<gene>
    <name evidence="2" type="ORF">BT62DRAFT_1013853</name>
</gene>
<organism evidence="2 3">
    <name type="scientific">Guyanagaster necrorhizus</name>
    <dbReference type="NCBI Taxonomy" id="856835"/>
    <lineage>
        <taxon>Eukaryota</taxon>
        <taxon>Fungi</taxon>
        <taxon>Dikarya</taxon>
        <taxon>Basidiomycota</taxon>
        <taxon>Agaricomycotina</taxon>
        <taxon>Agaricomycetes</taxon>
        <taxon>Agaricomycetidae</taxon>
        <taxon>Agaricales</taxon>
        <taxon>Marasmiineae</taxon>
        <taxon>Physalacriaceae</taxon>
        <taxon>Guyanagaster</taxon>
    </lineage>
</organism>
<comment type="caution">
    <text evidence="2">The sequence shown here is derived from an EMBL/GenBank/DDBJ whole genome shotgun (WGS) entry which is preliminary data.</text>
</comment>
<keyword evidence="1" id="KW-0472">Membrane</keyword>
<reference evidence="2" key="1">
    <citation type="submission" date="2020-11" db="EMBL/GenBank/DDBJ databases">
        <title>Adaptations for nitrogen fixation in a non-lichenized fungal sporocarp promotes dispersal by wood-feeding termites.</title>
        <authorList>
            <consortium name="DOE Joint Genome Institute"/>
            <person name="Koch R.A."/>
            <person name="Yoon G."/>
            <person name="Arayal U."/>
            <person name="Lail K."/>
            <person name="Amirebrahimi M."/>
            <person name="Labutti K."/>
            <person name="Lipzen A."/>
            <person name="Riley R."/>
            <person name="Barry K."/>
            <person name="Henrissat B."/>
            <person name="Grigoriev I.V."/>
            <person name="Herr J.R."/>
            <person name="Aime M.C."/>
        </authorList>
    </citation>
    <scope>NUCLEOTIDE SEQUENCE</scope>
    <source>
        <strain evidence="2">MCA 3950</strain>
    </source>
</reference>
<dbReference type="EMBL" id="MU250592">
    <property type="protein sequence ID" value="KAG7439478.1"/>
    <property type="molecule type" value="Genomic_DNA"/>
</dbReference>
<name>A0A9P7VF89_9AGAR</name>
<dbReference type="GeneID" id="66100409"/>
<keyword evidence="1" id="KW-1133">Transmembrane helix</keyword>
<protein>
    <submittedName>
        <fullName evidence="2">Uncharacterized protein</fullName>
    </submittedName>
</protein>
<keyword evidence="3" id="KW-1185">Reference proteome</keyword>
<sequence length="552" mass="61811">MASSTVTRLYNCALTLLGKNKRCYSWVAAHTTALLLASIVPLPFSRPLGIVNLAYQYTPASFHMAQSAVEDVTSTPLSLIPFPWLAVFETTMNSGLDRTTSYHFVPPLLIVPYRYLSNIGASTMLESTKNLVLQNYMQRQTLAHRSLTGFLLERKCKEMKTRLKSRFPIQMYSDHPSPPFQPRAFIFGVWALTHILRYLPRPCPDAQCTTASSTVTPLSAGPHTWWGDKRLFICSSLISLISLSPAPPFLRLELLTGALSVPSSLLPVVLALIITIQISSYQTLYRFPNRKSLPCFYSRNVIGLVKTSPLRRAVRTAFSLAPKGERKPILNHATRTLIIHPDQRSDVYLSVLTASVILYLHIARFFMPLRLGLIIGYYLYLRVNNDDDLPRDVAASDPFIHLPLRTLKRVVITINETASDQRRDDDSFDAVYIGGLLCGDHGLKSDSEKRHLEVTRIIRSCPIQRSTPAVRTLYFSALNFYVLSHITTGKHKVYTVYITNLPALDIPLLRYASRTSSPTFIIPGSCLLEDSHAGFETAQLHSCQSLPSVLGA</sequence>
<evidence type="ECO:0000256" key="1">
    <source>
        <dbReference type="SAM" id="Phobius"/>
    </source>
</evidence>
<dbReference type="RefSeq" id="XP_043032978.1">
    <property type="nucleotide sequence ID" value="XM_043178122.1"/>
</dbReference>
<proteinExistence type="predicted"/>
<evidence type="ECO:0000313" key="2">
    <source>
        <dbReference type="EMBL" id="KAG7439478.1"/>
    </source>
</evidence>
<dbReference type="Proteomes" id="UP000812287">
    <property type="component" value="Unassembled WGS sequence"/>
</dbReference>
<dbReference type="AlphaFoldDB" id="A0A9P7VF89"/>
<evidence type="ECO:0000313" key="3">
    <source>
        <dbReference type="Proteomes" id="UP000812287"/>
    </source>
</evidence>
<feature type="transmembrane region" description="Helical" evidence="1">
    <location>
        <begin position="265"/>
        <end position="284"/>
    </location>
</feature>
<keyword evidence="1" id="KW-0812">Transmembrane</keyword>
<feature type="transmembrane region" description="Helical" evidence="1">
    <location>
        <begin position="24"/>
        <end position="44"/>
    </location>
</feature>
<feature type="transmembrane region" description="Helical" evidence="1">
    <location>
        <begin position="347"/>
        <end position="380"/>
    </location>
</feature>
<accession>A0A9P7VF89</accession>